<dbReference type="RefSeq" id="WP_013816780.1">
    <property type="nucleotide sequence ID" value="NC_015572.1"/>
</dbReference>
<name>F9ZX46_METMM</name>
<dbReference type="EMBL" id="CP002738">
    <property type="protein sequence ID" value="AEF98507.1"/>
    <property type="molecule type" value="Genomic_DNA"/>
</dbReference>
<dbReference type="eggNOG" id="ENOG502ZCW1">
    <property type="taxonomic scope" value="Bacteria"/>
</dbReference>
<keyword evidence="1" id="KW-0472">Membrane</keyword>
<reference key="2">
    <citation type="submission" date="2011-05" db="EMBL/GenBank/DDBJ databases">
        <title>Complete genome sequence of the aerobic marine methanotroph Methylomonas methanica MC09.</title>
        <authorList>
            <person name="Boden R."/>
            <person name="Cunliffe M."/>
            <person name="Scanlan J."/>
            <person name="Moussard H."/>
            <person name="Kits K.D."/>
            <person name="Klotz M."/>
            <person name="Jetten M."/>
            <person name="Vuilleumier S."/>
            <person name="Han J."/>
            <person name="Peters L."/>
            <person name="Mikhailova N."/>
            <person name="Teshima H."/>
            <person name="Tapia R."/>
            <person name="Kyrpides N."/>
            <person name="Ivanova N."/>
            <person name="Pagani I."/>
            <person name="Cheng J.-F."/>
            <person name="Goodwin L."/>
            <person name="Han C."/>
            <person name="Hauser L."/>
            <person name="Land M."/>
            <person name="Lapidus A."/>
            <person name="Lucas S."/>
            <person name="Pitluck S."/>
            <person name="Woyke T."/>
            <person name="Stein L.Y."/>
            <person name="Murrell C."/>
        </authorList>
    </citation>
    <scope>NUCLEOTIDE SEQUENCE</scope>
    <source>
        <strain>MC09</strain>
    </source>
</reference>
<dbReference type="AlphaFoldDB" id="F9ZX46"/>
<dbReference type="Proteomes" id="UP000008888">
    <property type="component" value="Chromosome"/>
</dbReference>
<keyword evidence="1" id="KW-0812">Transmembrane</keyword>
<feature type="transmembrane region" description="Helical" evidence="1">
    <location>
        <begin position="61"/>
        <end position="87"/>
    </location>
</feature>
<reference evidence="2 3" key="1">
    <citation type="journal article" date="2011" name="J. Bacteriol.">
        <title>Complete Genome Sequence of the Aerobic Marine Methanotroph Methylomonas methanica MC09.</title>
        <authorList>
            <person name="Boden R."/>
            <person name="Cunliffe M."/>
            <person name="Scanlan J."/>
            <person name="Moussard H."/>
            <person name="Kits K.D."/>
            <person name="Klotz M.G."/>
            <person name="Jetten M.S."/>
            <person name="Vuilleumier S."/>
            <person name="Han J."/>
            <person name="Peters L."/>
            <person name="Mikhailova N."/>
            <person name="Teshima H."/>
            <person name="Tapia R."/>
            <person name="Kyrpides N."/>
            <person name="Ivanova N."/>
            <person name="Pagani I."/>
            <person name="Cheng J.F."/>
            <person name="Goodwin L."/>
            <person name="Han C."/>
            <person name="Hauser L."/>
            <person name="Land M.L."/>
            <person name="Lapidus A."/>
            <person name="Lucas S."/>
            <person name="Pitluck S."/>
            <person name="Woyke T."/>
            <person name="Stein L."/>
            <person name="Murrell J.C."/>
        </authorList>
    </citation>
    <scope>NUCLEOTIDE SEQUENCE [LARGE SCALE GENOMIC DNA]</scope>
    <source>
        <strain evidence="2 3">MC09</strain>
    </source>
</reference>
<accession>F9ZX46</accession>
<dbReference type="OrthoDB" id="7062311at2"/>
<evidence type="ECO:0000313" key="2">
    <source>
        <dbReference type="EMBL" id="AEF98507.1"/>
    </source>
</evidence>
<dbReference type="KEGG" id="mmt:Metme_0053"/>
<organism evidence="2 3">
    <name type="scientific">Methylomonas methanica (strain DSM 25384 / MC09)</name>
    <dbReference type="NCBI Taxonomy" id="857087"/>
    <lineage>
        <taxon>Bacteria</taxon>
        <taxon>Pseudomonadati</taxon>
        <taxon>Pseudomonadota</taxon>
        <taxon>Gammaproteobacteria</taxon>
        <taxon>Methylococcales</taxon>
        <taxon>Methylococcaceae</taxon>
        <taxon>Methylomonas</taxon>
    </lineage>
</organism>
<evidence type="ECO:0000256" key="1">
    <source>
        <dbReference type="SAM" id="Phobius"/>
    </source>
</evidence>
<dbReference type="HOGENOM" id="CLU_179770_0_0_6"/>
<keyword evidence="3" id="KW-1185">Reference proteome</keyword>
<feature type="transmembrane region" description="Helical" evidence="1">
    <location>
        <begin position="22"/>
        <end position="41"/>
    </location>
</feature>
<evidence type="ECO:0000313" key="3">
    <source>
        <dbReference type="Proteomes" id="UP000008888"/>
    </source>
</evidence>
<keyword evidence="1" id="KW-1133">Transmembrane helix</keyword>
<proteinExistence type="predicted"/>
<protein>
    <submittedName>
        <fullName evidence="2">Uncharacterized protein</fullName>
    </submittedName>
</protein>
<gene>
    <name evidence="2" type="ordered locus">Metme_0053</name>
</gene>
<reference evidence="3" key="3">
    <citation type="submission" date="2011-05" db="EMBL/GenBank/DDBJ databases">
        <title>Complete sequence of Methylomonas methanica MC09.</title>
        <authorList>
            <consortium name="US DOE Joint Genome Institute"/>
            <person name="Lucas S."/>
            <person name="Han J."/>
            <person name="Lapidus A."/>
            <person name="Cheng J.-F."/>
            <person name="Goodwin L."/>
            <person name="Pitluck S."/>
            <person name="Peters L."/>
            <person name="Mikhailova N."/>
            <person name="Teshima H."/>
            <person name="Han C."/>
            <person name="Tapia R."/>
            <person name="Land M."/>
            <person name="Hauser L."/>
            <person name="Kyrpides N."/>
            <person name="Ivanova N."/>
            <person name="Pagani I."/>
            <person name="Stein L."/>
            <person name="Woyke T."/>
        </authorList>
    </citation>
    <scope>NUCLEOTIDE SEQUENCE [LARGE SCALE GENOMIC DNA]</scope>
    <source>
        <strain evidence="3">MC09</strain>
    </source>
</reference>
<sequence>MRILNEAVHFFTRKKKSHFDELNDWVLAILGVLSFLVAGYWSLMLSNVVPDFVKITNDVGISIRAVGLALLLGGFGLTVWFFGCIAARCHSLLYERWFK</sequence>